<keyword evidence="6" id="KW-0764">Sulfate transport</keyword>
<evidence type="ECO:0000256" key="2">
    <source>
        <dbReference type="ARBA" id="ARBA00011779"/>
    </source>
</evidence>
<protein>
    <submittedName>
        <fullName evidence="12">Sulfate ABC transporter permease subunit</fullName>
    </submittedName>
</protein>
<comment type="subcellular location">
    <subcellularLocation>
        <location evidence="1">Membrane</location>
        <topology evidence="1">Multi-pass membrane protein</topology>
    </subcellularLocation>
</comment>
<evidence type="ECO:0000256" key="3">
    <source>
        <dbReference type="ARBA" id="ARBA00022448"/>
    </source>
</evidence>
<evidence type="ECO:0000313" key="13">
    <source>
        <dbReference type="Proteomes" id="UP001602013"/>
    </source>
</evidence>
<evidence type="ECO:0000256" key="6">
    <source>
        <dbReference type="ARBA" id="ARBA00023032"/>
    </source>
</evidence>
<keyword evidence="4 10" id="KW-0812">Transmembrane</keyword>
<dbReference type="CDD" id="cd06261">
    <property type="entry name" value="TM_PBP2"/>
    <property type="match status" value="1"/>
</dbReference>
<dbReference type="PANTHER" id="PTHR30406">
    <property type="entry name" value="SULFATE TRANSPORT SYSTEM PERMEASE PROTEIN"/>
    <property type="match status" value="1"/>
</dbReference>
<feature type="region of interest" description="Disordered" evidence="9">
    <location>
        <begin position="1"/>
        <end position="47"/>
    </location>
</feature>
<feature type="transmembrane region" description="Helical" evidence="10">
    <location>
        <begin position="57"/>
        <end position="80"/>
    </location>
</feature>
<dbReference type="InterPro" id="IPR005667">
    <property type="entry name" value="Sulph_transpt2"/>
</dbReference>
<feature type="domain" description="ABC transmembrane type-1" evidence="11">
    <location>
        <begin position="103"/>
        <end position="310"/>
    </location>
</feature>
<sequence>MAESGTVHENTVHENTADPNTAGPNTAGDSTAGESTGATARNRTVRPGGGPRGVSRYVLRVIAIGYLFFLLVLPVALIVWRTFGDGLVPFVEALTSPSALHAFQVTLVVALWAVALNTVFGVGAALLLVRHDFPGKRLLGAFIDLPMAVSPVVVGLALILLYGRFSPVGGLLESWGLQIIFSTPGMVLATVFVALPLVVRSVVPVLEELGDEQEQAAHTLGASRFQTFLRITLPGIRSALAYGVVLCLARSLGEYGAVAVVSGRLVDQTQTLTLFVEERFQNFDQPAAFAASTALALLAVVTLLLTRLLRPKD</sequence>
<dbReference type="PANTHER" id="PTHR30406:SF1">
    <property type="entry name" value="SULFATE TRANSPORT SYSTEM PERMEASE PROTEIN CYSW"/>
    <property type="match status" value="1"/>
</dbReference>
<keyword evidence="13" id="KW-1185">Reference proteome</keyword>
<dbReference type="NCBIfam" id="TIGR00969">
    <property type="entry name" value="3a0106s02"/>
    <property type="match status" value="1"/>
</dbReference>
<evidence type="ECO:0000256" key="4">
    <source>
        <dbReference type="ARBA" id="ARBA00022692"/>
    </source>
</evidence>
<proteinExistence type="predicted"/>
<dbReference type="Proteomes" id="UP001602013">
    <property type="component" value="Unassembled WGS sequence"/>
</dbReference>
<evidence type="ECO:0000259" key="11">
    <source>
        <dbReference type="PROSITE" id="PS50928"/>
    </source>
</evidence>
<evidence type="ECO:0000256" key="8">
    <source>
        <dbReference type="ARBA" id="ARBA00025323"/>
    </source>
</evidence>
<dbReference type="InterPro" id="IPR035906">
    <property type="entry name" value="MetI-like_sf"/>
</dbReference>
<dbReference type="SUPFAM" id="SSF161098">
    <property type="entry name" value="MetI-like"/>
    <property type="match status" value="1"/>
</dbReference>
<gene>
    <name evidence="12" type="ORF">ACFYXI_23025</name>
</gene>
<keyword evidence="3" id="KW-0813">Transport</keyword>
<evidence type="ECO:0000256" key="10">
    <source>
        <dbReference type="SAM" id="Phobius"/>
    </source>
</evidence>
<dbReference type="Pfam" id="PF00528">
    <property type="entry name" value="BPD_transp_1"/>
    <property type="match status" value="1"/>
</dbReference>
<dbReference type="RefSeq" id="WP_387414008.1">
    <property type="nucleotide sequence ID" value="NZ_JBIASD010000015.1"/>
</dbReference>
<evidence type="ECO:0000256" key="7">
    <source>
        <dbReference type="ARBA" id="ARBA00023136"/>
    </source>
</evidence>
<evidence type="ECO:0000256" key="9">
    <source>
        <dbReference type="SAM" id="MobiDB-lite"/>
    </source>
</evidence>
<reference evidence="12 13" key="1">
    <citation type="submission" date="2024-10" db="EMBL/GenBank/DDBJ databases">
        <title>The Natural Products Discovery Center: Release of the First 8490 Sequenced Strains for Exploring Actinobacteria Biosynthetic Diversity.</title>
        <authorList>
            <person name="Kalkreuter E."/>
            <person name="Kautsar S.A."/>
            <person name="Yang D."/>
            <person name="Bader C.D."/>
            <person name="Teijaro C.N."/>
            <person name="Fluegel L."/>
            <person name="Davis C.M."/>
            <person name="Simpson J.R."/>
            <person name="Lauterbach L."/>
            <person name="Steele A.D."/>
            <person name="Gui C."/>
            <person name="Meng S."/>
            <person name="Li G."/>
            <person name="Viehrig K."/>
            <person name="Ye F."/>
            <person name="Su P."/>
            <person name="Kiefer A.F."/>
            <person name="Nichols A."/>
            <person name="Cepeda A.J."/>
            <person name="Yan W."/>
            <person name="Fan B."/>
            <person name="Jiang Y."/>
            <person name="Adhikari A."/>
            <person name="Zheng C.-J."/>
            <person name="Schuster L."/>
            <person name="Cowan T.M."/>
            <person name="Smanski M.J."/>
            <person name="Chevrette M.G."/>
            <person name="De Carvalho L.P.S."/>
            <person name="Shen B."/>
        </authorList>
    </citation>
    <scope>NUCLEOTIDE SEQUENCE [LARGE SCALE GENOMIC DNA]</scope>
    <source>
        <strain evidence="12 13">NPDC002173</strain>
    </source>
</reference>
<dbReference type="Gene3D" id="1.10.3720.10">
    <property type="entry name" value="MetI-like"/>
    <property type="match status" value="1"/>
</dbReference>
<feature type="transmembrane region" description="Helical" evidence="10">
    <location>
        <begin position="286"/>
        <end position="309"/>
    </location>
</feature>
<keyword evidence="7 10" id="KW-0472">Membrane</keyword>
<evidence type="ECO:0000256" key="5">
    <source>
        <dbReference type="ARBA" id="ARBA00022989"/>
    </source>
</evidence>
<accession>A0ABW6SWE2</accession>
<evidence type="ECO:0000313" key="12">
    <source>
        <dbReference type="EMBL" id="MFF3668462.1"/>
    </source>
</evidence>
<evidence type="ECO:0000256" key="1">
    <source>
        <dbReference type="ARBA" id="ARBA00004141"/>
    </source>
</evidence>
<keyword evidence="5 10" id="KW-1133">Transmembrane helix</keyword>
<feature type="transmembrane region" description="Helical" evidence="10">
    <location>
        <begin position="100"/>
        <end position="129"/>
    </location>
</feature>
<feature type="compositionally biased region" description="Polar residues" evidence="9">
    <location>
        <begin position="17"/>
        <end position="42"/>
    </location>
</feature>
<comment type="caution">
    <text evidence="12">The sequence shown here is derived from an EMBL/GenBank/DDBJ whole genome shotgun (WGS) entry which is preliminary data.</text>
</comment>
<dbReference type="PROSITE" id="PS50928">
    <property type="entry name" value="ABC_TM1"/>
    <property type="match status" value="1"/>
</dbReference>
<feature type="transmembrane region" description="Helical" evidence="10">
    <location>
        <begin position="239"/>
        <end position="266"/>
    </location>
</feature>
<name>A0ABW6SWE2_9ACTN</name>
<comment type="subunit">
    <text evidence="2">The complex is composed of two ATP-binding proteins (CysA), two transmembrane proteins (CysT and CysW) and a solute-binding protein (CysP).</text>
</comment>
<dbReference type="InterPro" id="IPR000515">
    <property type="entry name" value="MetI-like"/>
</dbReference>
<dbReference type="EMBL" id="JBIASD010000015">
    <property type="protein sequence ID" value="MFF3668462.1"/>
    <property type="molecule type" value="Genomic_DNA"/>
</dbReference>
<feature type="transmembrane region" description="Helical" evidence="10">
    <location>
        <begin position="175"/>
        <end position="199"/>
    </location>
</feature>
<comment type="function">
    <text evidence="8">Part of the ABC transporter complex CysAWTP (TC 3.A.1.6.1) involved in sulfate/thiosulfate import. Probably responsible for the translocation of the substrate across the membrane.</text>
</comment>
<organism evidence="12 13">
    <name type="scientific">Microtetraspora malaysiensis</name>
    <dbReference type="NCBI Taxonomy" id="161358"/>
    <lineage>
        <taxon>Bacteria</taxon>
        <taxon>Bacillati</taxon>
        <taxon>Actinomycetota</taxon>
        <taxon>Actinomycetes</taxon>
        <taxon>Streptosporangiales</taxon>
        <taxon>Streptosporangiaceae</taxon>
        <taxon>Microtetraspora</taxon>
    </lineage>
</organism>
<feature type="transmembrane region" description="Helical" evidence="10">
    <location>
        <begin position="141"/>
        <end position="163"/>
    </location>
</feature>